<dbReference type="SUPFAM" id="SSF55920">
    <property type="entry name" value="Creatinase/aminopeptidase"/>
    <property type="match status" value="1"/>
</dbReference>
<dbReference type="InterPro" id="IPR029149">
    <property type="entry name" value="Creatin/AminoP/Spt16_N"/>
</dbReference>
<evidence type="ECO:0000256" key="11">
    <source>
        <dbReference type="ARBA" id="ARBA00044141"/>
    </source>
</evidence>
<keyword evidence="4" id="KW-0479">Metal-binding</keyword>
<accession>H2KTQ8</accession>
<evidence type="ECO:0000256" key="16">
    <source>
        <dbReference type="SAM" id="MobiDB-lite"/>
    </source>
</evidence>
<evidence type="ECO:0000256" key="9">
    <source>
        <dbReference type="ARBA" id="ARBA00043990"/>
    </source>
</evidence>
<dbReference type="InterPro" id="IPR007865">
    <property type="entry name" value="Aminopep_P_N"/>
</dbReference>
<evidence type="ECO:0000256" key="15">
    <source>
        <dbReference type="ARBA" id="ARBA00048994"/>
    </source>
</evidence>
<dbReference type="SUPFAM" id="SSF53092">
    <property type="entry name" value="Creatinase/prolidase N-terminal domain"/>
    <property type="match status" value="1"/>
</dbReference>
<dbReference type="AlphaFoldDB" id="H2KTQ8"/>
<evidence type="ECO:0000256" key="10">
    <source>
        <dbReference type="ARBA" id="ARBA00044051"/>
    </source>
</evidence>
<comment type="catalytic activity">
    <reaction evidence="15">
        <text>Xaa-L-Pro dipeptide + H2O = an L-alpha-amino acid + L-proline</text>
        <dbReference type="Rhea" id="RHEA:76407"/>
        <dbReference type="ChEBI" id="CHEBI:15377"/>
        <dbReference type="ChEBI" id="CHEBI:59869"/>
        <dbReference type="ChEBI" id="CHEBI:60039"/>
        <dbReference type="ChEBI" id="CHEBI:195196"/>
        <dbReference type="EC" id="3.4.13.9"/>
    </reaction>
</comment>
<dbReference type="InterPro" id="IPR000994">
    <property type="entry name" value="Pept_M24"/>
</dbReference>
<dbReference type="Gene3D" id="3.90.230.10">
    <property type="entry name" value="Creatinase/methionine aminopeptidase superfamily"/>
    <property type="match status" value="1"/>
</dbReference>
<evidence type="ECO:0000256" key="4">
    <source>
        <dbReference type="ARBA" id="ARBA00022723"/>
    </source>
</evidence>
<evidence type="ECO:0000256" key="6">
    <source>
        <dbReference type="ARBA" id="ARBA00022997"/>
    </source>
</evidence>
<sequence length="633" mass="72830">MHSRVTKKSSGDSNDVLNTLQVKRVFLRWCPEDSDSLQVSTFFCSFISDSQTKKQGTAGSRTNKGHKPEPREVNDRGHPSIDQNARARGARPTTHVVIDQSGHGITEQPMEPTDRTTNRDRRKRTCKLEAFRRRIVKVDRRMTTHWALDNPVYRNPVFVCHGQVALQMQLQMFKQTTRKLRANSNQTYLTQMGGWRKQIKHIRNSDTVVWAVYNLKGRVRIRNSKIRHARRACYRYFTGASWTRLNHYVGISKNLFTLEWGSKGVKSRPINPEITMSLRLYFVCYQVKRDFVNSETEYLSASCQTKTTKQTGIPVITESIRSAEGVRLGPTGCAVALRLRVAELRSFKSSLSTKTRKLFAYSRQKMNKALYEVFNSESIKDKGTGAPLTPRLLLRCAYETELHSVFNILPPSVVTFEIDRSFRQESFFHWIFGGLGPDWFGAIGVQTVRSLLFTHHLPDDVAVYDGMPDTPEAMSIKYAVEKAYYFEEMTERFQQWETTLSLTLRGTNTNSGRYTLEASSPGIEKFLVNNTILHPVIVECRLYKTHEELDVLRYSNRISSAVHRHLMRYIRPGMHEFEAESIFPHYYYFHGGMLHVAYTCIGASRHNCATLHYGHADSPNERISHSNLPENMA</sequence>
<keyword evidence="20" id="KW-1185">Reference proteome</keyword>
<name>H2KTQ8_CLOSI</name>
<evidence type="ECO:0000259" key="18">
    <source>
        <dbReference type="Pfam" id="PF05195"/>
    </source>
</evidence>
<evidence type="ECO:0000256" key="8">
    <source>
        <dbReference type="ARBA" id="ARBA00023211"/>
    </source>
</evidence>
<keyword evidence="8" id="KW-0464">Manganese</keyword>
<protein>
    <recommendedName>
        <fullName evidence="11">Xaa-Pro dipeptidase</fullName>
        <ecNumber evidence="10">3.4.13.9</ecNumber>
    </recommendedName>
    <alternativeName>
        <fullName evidence="14">Imidodipeptidase</fullName>
    </alternativeName>
    <alternativeName>
        <fullName evidence="12">Peptidase D</fullName>
    </alternativeName>
    <alternativeName>
        <fullName evidence="13">Proline dipeptidase</fullName>
    </alternativeName>
</protein>
<evidence type="ECO:0000256" key="3">
    <source>
        <dbReference type="ARBA" id="ARBA00022670"/>
    </source>
</evidence>
<comment type="similarity">
    <text evidence="9">Belongs to the peptidase M24B family. Eukaryotic-type prolidase subfamily.</text>
</comment>
<reference evidence="19" key="1">
    <citation type="journal article" date="2011" name="Genome Biol.">
        <title>The draft genome of the carcinogenic human liver fluke Clonorchis sinensis.</title>
        <authorList>
            <person name="Wang X."/>
            <person name="Chen W."/>
            <person name="Huang Y."/>
            <person name="Sun J."/>
            <person name="Men J."/>
            <person name="Liu H."/>
            <person name="Luo F."/>
            <person name="Guo L."/>
            <person name="Lv X."/>
            <person name="Deng C."/>
            <person name="Zhou C."/>
            <person name="Fan Y."/>
            <person name="Li X."/>
            <person name="Huang L."/>
            <person name="Hu Y."/>
            <person name="Liang C."/>
            <person name="Hu X."/>
            <person name="Xu J."/>
            <person name="Yu X."/>
        </authorList>
    </citation>
    <scope>NUCLEOTIDE SEQUENCE [LARGE SCALE GENOMIC DNA]</scope>
    <source>
        <strain evidence="19">Henan</strain>
    </source>
</reference>
<organism evidence="19 20">
    <name type="scientific">Clonorchis sinensis</name>
    <name type="common">Chinese liver fluke</name>
    <dbReference type="NCBI Taxonomy" id="79923"/>
    <lineage>
        <taxon>Eukaryota</taxon>
        <taxon>Metazoa</taxon>
        <taxon>Spiralia</taxon>
        <taxon>Lophotrochozoa</taxon>
        <taxon>Platyhelminthes</taxon>
        <taxon>Trematoda</taxon>
        <taxon>Digenea</taxon>
        <taxon>Opisthorchiida</taxon>
        <taxon>Opisthorchiata</taxon>
        <taxon>Opisthorchiidae</taxon>
        <taxon>Clonorchis</taxon>
    </lineage>
</organism>
<feature type="compositionally biased region" description="Polar residues" evidence="16">
    <location>
        <begin position="52"/>
        <end position="62"/>
    </location>
</feature>
<comment type="subunit">
    <text evidence="2">Homodimer.</text>
</comment>
<dbReference type="Gene3D" id="3.40.350.10">
    <property type="entry name" value="Creatinase/prolidase N-terminal domain"/>
    <property type="match status" value="1"/>
</dbReference>
<keyword evidence="5" id="KW-0378">Hydrolase</keyword>
<evidence type="ECO:0000313" key="20">
    <source>
        <dbReference type="Proteomes" id="UP000008909"/>
    </source>
</evidence>
<evidence type="ECO:0000256" key="5">
    <source>
        <dbReference type="ARBA" id="ARBA00022801"/>
    </source>
</evidence>
<keyword evidence="6" id="KW-0224">Dipeptidase</keyword>
<dbReference type="Pfam" id="PF00557">
    <property type="entry name" value="Peptidase_M24"/>
    <property type="match status" value="1"/>
</dbReference>
<dbReference type="InterPro" id="IPR036005">
    <property type="entry name" value="Creatinase/aminopeptidase-like"/>
</dbReference>
<dbReference type="GO" id="GO:0102009">
    <property type="term" value="F:proline dipeptidase activity"/>
    <property type="evidence" value="ECO:0007669"/>
    <property type="project" value="UniProtKB-EC"/>
</dbReference>
<dbReference type="Pfam" id="PF05195">
    <property type="entry name" value="AMP_N"/>
    <property type="match status" value="1"/>
</dbReference>
<proteinExistence type="inferred from homology"/>
<dbReference type="GO" id="GO:0070006">
    <property type="term" value="F:metalloaminopeptidase activity"/>
    <property type="evidence" value="ECO:0007669"/>
    <property type="project" value="InterPro"/>
</dbReference>
<feature type="domain" description="Aminopeptidase P N-terminal" evidence="18">
    <location>
        <begin position="418"/>
        <end position="496"/>
    </location>
</feature>
<dbReference type="MEROPS" id="M24.007"/>
<dbReference type="EMBL" id="DF143927">
    <property type="protein sequence ID" value="GAA30966.2"/>
    <property type="molecule type" value="Genomic_DNA"/>
</dbReference>
<evidence type="ECO:0000256" key="13">
    <source>
        <dbReference type="ARBA" id="ARBA00044284"/>
    </source>
</evidence>
<feature type="compositionally biased region" description="Basic and acidic residues" evidence="16">
    <location>
        <begin position="66"/>
        <end position="79"/>
    </location>
</feature>
<keyword evidence="7" id="KW-0482">Metalloprotease</keyword>
<feature type="region of interest" description="Disordered" evidence="16">
    <location>
        <begin position="52"/>
        <end position="121"/>
    </location>
</feature>
<dbReference type="GO" id="GO:0006508">
    <property type="term" value="P:proteolysis"/>
    <property type="evidence" value="ECO:0007669"/>
    <property type="project" value="UniProtKB-KW"/>
</dbReference>
<gene>
    <name evidence="19" type="ORF">CLF_105558</name>
</gene>
<comment type="cofactor">
    <cofactor evidence="1">
        <name>Mn(2+)</name>
        <dbReference type="ChEBI" id="CHEBI:29035"/>
    </cofactor>
</comment>
<evidence type="ECO:0000256" key="2">
    <source>
        <dbReference type="ARBA" id="ARBA00011738"/>
    </source>
</evidence>
<dbReference type="PANTHER" id="PTHR48480">
    <property type="match status" value="1"/>
</dbReference>
<evidence type="ECO:0000256" key="7">
    <source>
        <dbReference type="ARBA" id="ARBA00023049"/>
    </source>
</evidence>
<dbReference type="GO" id="GO:0030145">
    <property type="term" value="F:manganese ion binding"/>
    <property type="evidence" value="ECO:0007669"/>
    <property type="project" value="InterPro"/>
</dbReference>
<evidence type="ECO:0000259" key="17">
    <source>
        <dbReference type="Pfam" id="PF00557"/>
    </source>
</evidence>
<dbReference type="EC" id="3.4.13.9" evidence="10"/>
<evidence type="ECO:0000256" key="1">
    <source>
        <dbReference type="ARBA" id="ARBA00001936"/>
    </source>
</evidence>
<dbReference type="Proteomes" id="UP000008909">
    <property type="component" value="Unassembled WGS sequence"/>
</dbReference>
<evidence type="ECO:0000313" key="19">
    <source>
        <dbReference type="EMBL" id="GAA30966.2"/>
    </source>
</evidence>
<evidence type="ECO:0000256" key="14">
    <source>
        <dbReference type="ARBA" id="ARBA00044351"/>
    </source>
</evidence>
<dbReference type="PANTHER" id="PTHR48480:SF2">
    <property type="entry name" value="PEPTIDASE D"/>
    <property type="match status" value="1"/>
</dbReference>
<dbReference type="InterPro" id="IPR052433">
    <property type="entry name" value="X-Pro_dipept-like"/>
</dbReference>
<evidence type="ECO:0000256" key="12">
    <source>
        <dbReference type="ARBA" id="ARBA00044252"/>
    </source>
</evidence>
<feature type="domain" description="Peptidase M24" evidence="17">
    <location>
        <begin position="552"/>
        <end position="618"/>
    </location>
</feature>
<keyword evidence="3" id="KW-0645">Protease</keyword>